<accession>A0AC59YE52</accession>
<evidence type="ECO:0000313" key="1">
    <source>
        <dbReference type="EMBL" id="CAM9599928.1"/>
    </source>
</evidence>
<name>A0AC59YE52_RANTA</name>
<protein>
    <submittedName>
        <fullName evidence="1">Uncharacterized protein</fullName>
    </submittedName>
</protein>
<evidence type="ECO:0000313" key="2">
    <source>
        <dbReference type="Proteomes" id="UP001162501"/>
    </source>
</evidence>
<reference evidence="1" key="1">
    <citation type="submission" date="2023-05" db="EMBL/GenBank/DDBJ databases">
        <authorList>
            <consortium name="ELIXIR-Norway"/>
        </authorList>
    </citation>
    <scope>NUCLEOTIDE SEQUENCE</scope>
</reference>
<gene>
    <name evidence="1" type="ORF">MRATA1EN22A_LOCUS4804</name>
</gene>
<dbReference type="Proteomes" id="UP001162501">
    <property type="component" value="Chromosome 13"/>
</dbReference>
<dbReference type="EMBL" id="OX596097">
    <property type="protein sequence ID" value="CAM9599928.1"/>
    <property type="molecule type" value="Genomic_DNA"/>
</dbReference>
<feature type="non-terminal residue" evidence="1">
    <location>
        <position position="54"/>
    </location>
</feature>
<reference evidence="1" key="2">
    <citation type="submission" date="2025-03" db="EMBL/GenBank/DDBJ databases">
        <authorList>
            <consortium name="ELIXIR-Norway"/>
            <consortium name="Elixir Norway"/>
        </authorList>
    </citation>
    <scope>NUCLEOTIDE SEQUENCE</scope>
</reference>
<sequence length="54" mass="5994">ICVCVCVCVCVRAHTKNHVCYVCLLNNANNDLAQLSERKPDLSWVCVCTCVCMC</sequence>
<proteinExistence type="predicted"/>
<organism evidence="1 2">
    <name type="scientific">Rangifer tarandus platyrhynchus</name>
    <name type="common">Svalbard reindeer</name>
    <dbReference type="NCBI Taxonomy" id="3082113"/>
    <lineage>
        <taxon>Eukaryota</taxon>
        <taxon>Metazoa</taxon>
        <taxon>Chordata</taxon>
        <taxon>Craniata</taxon>
        <taxon>Vertebrata</taxon>
        <taxon>Euteleostomi</taxon>
        <taxon>Mammalia</taxon>
        <taxon>Eutheria</taxon>
        <taxon>Laurasiatheria</taxon>
        <taxon>Artiodactyla</taxon>
        <taxon>Ruminantia</taxon>
        <taxon>Pecora</taxon>
        <taxon>Cervidae</taxon>
        <taxon>Odocoileinae</taxon>
        <taxon>Rangifer</taxon>
    </lineage>
</organism>
<feature type="non-terminal residue" evidence="1">
    <location>
        <position position="1"/>
    </location>
</feature>